<proteinExistence type="predicted"/>
<dbReference type="PROSITE" id="PS51294">
    <property type="entry name" value="HTH_MYB"/>
    <property type="match status" value="1"/>
</dbReference>
<feature type="region of interest" description="Disordered" evidence="3">
    <location>
        <begin position="525"/>
        <end position="560"/>
    </location>
</feature>
<sequence>MENRAQTFGFEDETIDVDRLLVEPKDGHRDVSMIDNVMCFNDNISHNAMDMDHLSRGFGVSNTGFAREREDILNRDVLDSVNNEVEVGYYRLQNDFCSMGEEDYLLGYTDIGFSETIGGLQTSVSDCSVLASSARIGSPWKTDLFQIMEIPETLAESKPLKSPISCNLQDIGKFHDISSCNYQDILSESNDTSVEIFSDSKNEKNDENGPTGPICEVREENGSGGDLPVQKRSRKPTQRYIDEVTDPIWRYTKKRRGEVSSFSSSVKDKFVGVKDHKKCRIGSKAIELPDEEASVVAIQVPFGSLVHKECPKNNAYDMACTSDRGNPTINSKDNRLTPENQKRKDEFTPTIHLKKQDHSATSSSPKKRDDIFTTPHFKKKRDNRHTATGSKKWIDEFDVAASPKKQSDYPKMICQKKRDDDLSEESSEEISGRRKHHRLWTIAEVKKLIDGVSEYGVGRWSRIKKLSFSASAHRTSVDLKDKWRNLLKASRMQLGGQQGEKKRNLAWRPLPKSILRRVSELANTHPYPKGQKQQHHHQSNNHNNKSVHIRHDSPDRSTDITLSDYKRILRSINGN</sequence>
<evidence type="ECO:0000259" key="5">
    <source>
        <dbReference type="PROSITE" id="PS51294"/>
    </source>
</evidence>
<dbReference type="InterPro" id="IPR009057">
    <property type="entry name" value="Homeodomain-like_sf"/>
</dbReference>
<name>A0ABD3CHP1_9LAMI</name>
<keyword evidence="2" id="KW-0539">Nucleus</keyword>
<dbReference type="EMBL" id="JAVIJP010000036">
    <property type="protein sequence ID" value="KAL3628511.1"/>
    <property type="molecule type" value="Genomic_DNA"/>
</dbReference>
<accession>A0ABD3CHP1</accession>
<evidence type="ECO:0000259" key="4">
    <source>
        <dbReference type="PROSITE" id="PS50090"/>
    </source>
</evidence>
<dbReference type="Gene3D" id="1.10.246.220">
    <property type="match status" value="1"/>
</dbReference>
<evidence type="ECO:0000256" key="1">
    <source>
        <dbReference type="ARBA" id="ARBA00004123"/>
    </source>
</evidence>
<evidence type="ECO:0000313" key="6">
    <source>
        <dbReference type="EMBL" id="KAL3628511.1"/>
    </source>
</evidence>
<dbReference type="PANTHER" id="PTHR47122:SF13">
    <property type="entry name" value="HOMEODOMAIN-LIKE PROTEIN-RELATED"/>
    <property type="match status" value="1"/>
</dbReference>
<comment type="subcellular location">
    <subcellularLocation>
        <location evidence="1">Nucleus</location>
    </subcellularLocation>
</comment>
<dbReference type="SMART" id="SM00717">
    <property type="entry name" value="SANT"/>
    <property type="match status" value="1"/>
</dbReference>
<dbReference type="GO" id="GO:0005634">
    <property type="term" value="C:nucleus"/>
    <property type="evidence" value="ECO:0007669"/>
    <property type="project" value="UniProtKB-SubCell"/>
</dbReference>
<feature type="compositionally biased region" description="Basic and acidic residues" evidence="3">
    <location>
        <begin position="198"/>
        <end position="207"/>
    </location>
</feature>
<evidence type="ECO:0000313" key="7">
    <source>
        <dbReference type="Proteomes" id="UP001632038"/>
    </source>
</evidence>
<keyword evidence="7" id="KW-1185">Reference proteome</keyword>
<feature type="region of interest" description="Disordered" evidence="3">
    <location>
        <begin position="321"/>
        <end position="388"/>
    </location>
</feature>
<comment type="caution">
    <text evidence="6">The sequence shown here is derived from an EMBL/GenBank/DDBJ whole genome shotgun (WGS) entry which is preliminary data.</text>
</comment>
<dbReference type="PANTHER" id="PTHR47122">
    <property type="entry name" value="MYB-LIKE DNA-BINDING DOMAIN CONTAINING PROTEIN, EXPRESSED"/>
    <property type="match status" value="1"/>
</dbReference>
<protein>
    <submittedName>
        <fullName evidence="6">Uncharacterized protein</fullName>
    </submittedName>
</protein>
<organism evidence="6 7">
    <name type="scientific">Castilleja foliolosa</name>
    <dbReference type="NCBI Taxonomy" id="1961234"/>
    <lineage>
        <taxon>Eukaryota</taxon>
        <taxon>Viridiplantae</taxon>
        <taxon>Streptophyta</taxon>
        <taxon>Embryophyta</taxon>
        <taxon>Tracheophyta</taxon>
        <taxon>Spermatophyta</taxon>
        <taxon>Magnoliopsida</taxon>
        <taxon>eudicotyledons</taxon>
        <taxon>Gunneridae</taxon>
        <taxon>Pentapetalae</taxon>
        <taxon>asterids</taxon>
        <taxon>lamiids</taxon>
        <taxon>Lamiales</taxon>
        <taxon>Orobanchaceae</taxon>
        <taxon>Pedicularideae</taxon>
        <taxon>Castillejinae</taxon>
        <taxon>Castilleja</taxon>
    </lineage>
</organism>
<evidence type="ECO:0000256" key="2">
    <source>
        <dbReference type="ARBA" id="ARBA00023242"/>
    </source>
</evidence>
<dbReference type="AlphaFoldDB" id="A0ABD3CHP1"/>
<feature type="domain" description="Myb-like" evidence="4">
    <location>
        <begin position="440"/>
        <end position="487"/>
    </location>
</feature>
<dbReference type="Proteomes" id="UP001632038">
    <property type="component" value="Unassembled WGS sequence"/>
</dbReference>
<dbReference type="CDD" id="cd11660">
    <property type="entry name" value="SANT_TRF"/>
    <property type="match status" value="1"/>
</dbReference>
<evidence type="ECO:0000256" key="3">
    <source>
        <dbReference type="SAM" id="MobiDB-lite"/>
    </source>
</evidence>
<dbReference type="PROSITE" id="PS50090">
    <property type="entry name" value="MYB_LIKE"/>
    <property type="match status" value="1"/>
</dbReference>
<dbReference type="InterPro" id="IPR017930">
    <property type="entry name" value="Myb_dom"/>
</dbReference>
<feature type="compositionally biased region" description="Basic and acidic residues" evidence="3">
    <location>
        <begin position="549"/>
        <end position="558"/>
    </location>
</feature>
<feature type="region of interest" description="Disordered" evidence="3">
    <location>
        <begin position="198"/>
        <end position="236"/>
    </location>
</feature>
<dbReference type="InterPro" id="IPR001005">
    <property type="entry name" value="SANT/Myb"/>
</dbReference>
<dbReference type="Pfam" id="PF00249">
    <property type="entry name" value="Myb_DNA-binding"/>
    <property type="match status" value="1"/>
</dbReference>
<dbReference type="SUPFAM" id="SSF46689">
    <property type="entry name" value="Homeodomain-like"/>
    <property type="match status" value="1"/>
</dbReference>
<feature type="compositionally biased region" description="Basic and acidic residues" evidence="3">
    <location>
        <begin position="332"/>
        <end position="347"/>
    </location>
</feature>
<reference evidence="7" key="1">
    <citation type="journal article" date="2024" name="IScience">
        <title>Strigolactones Initiate the Formation of Haustorium-like Structures in Castilleja.</title>
        <authorList>
            <person name="Buerger M."/>
            <person name="Peterson D."/>
            <person name="Chory J."/>
        </authorList>
    </citation>
    <scope>NUCLEOTIDE SEQUENCE [LARGE SCALE GENOMIC DNA]</scope>
</reference>
<feature type="domain" description="HTH myb-type" evidence="5">
    <location>
        <begin position="432"/>
        <end position="491"/>
    </location>
</feature>
<gene>
    <name evidence="6" type="ORF">CASFOL_027557</name>
</gene>